<evidence type="ECO:0000313" key="3">
    <source>
        <dbReference type="Proteomes" id="UP000674084"/>
    </source>
</evidence>
<evidence type="ECO:0000256" key="1">
    <source>
        <dbReference type="SAM" id="Phobius"/>
    </source>
</evidence>
<sequence length="512" mass="56025">MGRMKCHSCGADSGPGVAVCPKCGLTQSTQVVPGAGFNRDVTRYLCAALQTDAGLNHYAYKKILREHYRAIASSPGVDLVTVLKYGLAARGRQLTRDALLVVFLLIGVAFLGNENPRGVLLALFAGWAVTVVESWVAHYGVLAEHLRRNTFNPAGASAPASERVRARLEAIAEHNLGNTTVHTDYGPFAGYGIPFENWSFTLNIATPVEDEEVIEFTTAELNDFVANAVRGVGLPGVHVDDRVFVSGQDLLYGLDSSVKKAILPNELAAPASRIGEAEIARLREDSLSRARPYLVIRVAGWNGELVVTMFLRLAMMPRKDQLYVEMNYSLLLPIQERYKQVDRLLSTPTGTQIFRMLGSSLVKLVPTTVGAFVRIVDVVFSPLEELLSRVREARAIKYDRSFNYGAATSLREKAADGRFHRHFQNLDKEMYAKVAERKVVEALEEFLDDHNIDTSDLRERQTTILNNGVYVSGQGSVNAGSLAVGSNAIANTFARARNTLSGPGAAAQSRKK</sequence>
<feature type="transmembrane region" description="Helical" evidence="1">
    <location>
        <begin position="94"/>
        <end position="112"/>
    </location>
</feature>
<proteinExistence type="predicted"/>
<reference evidence="2 3" key="1">
    <citation type="submission" date="2021-04" db="EMBL/GenBank/DDBJ databases">
        <title>Whole-genome sequencing of Saccharopolyspora endophytica KCTC 19397.</title>
        <authorList>
            <person name="Ay H."/>
            <person name="Saygin H."/>
            <person name="Sahin N."/>
        </authorList>
    </citation>
    <scope>NUCLEOTIDE SEQUENCE [LARGE SCALE GENOMIC DNA]</scope>
    <source>
        <strain evidence="2 3">KCTC 19397</strain>
    </source>
</reference>
<gene>
    <name evidence="2" type="ORF">KBO27_05950</name>
</gene>
<evidence type="ECO:0008006" key="4">
    <source>
        <dbReference type="Google" id="ProtNLM"/>
    </source>
</evidence>
<keyword evidence="1" id="KW-0812">Transmembrane</keyword>
<keyword evidence="1" id="KW-1133">Transmembrane helix</keyword>
<keyword evidence="3" id="KW-1185">Reference proteome</keyword>
<dbReference type="EMBL" id="JAGPXE010000002">
    <property type="protein sequence ID" value="MBQ0923476.1"/>
    <property type="molecule type" value="Genomic_DNA"/>
</dbReference>
<name>A0ABS5DB13_9PSEU</name>
<feature type="transmembrane region" description="Helical" evidence="1">
    <location>
        <begin position="118"/>
        <end position="142"/>
    </location>
</feature>
<protein>
    <recommendedName>
        <fullName evidence="4">Zinc ribbon domain-containing protein</fullName>
    </recommendedName>
</protein>
<evidence type="ECO:0000313" key="2">
    <source>
        <dbReference type="EMBL" id="MBQ0923476.1"/>
    </source>
</evidence>
<organism evidence="2 3">
    <name type="scientific">Saccharopolyspora endophytica</name>
    <dbReference type="NCBI Taxonomy" id="543886"/>
    <lineage>
        <taxon>Bacteria</taxon>
        <taxon>Bacillati</taxon>
        <taxon>Actinomycetota</taxon>
        <taxon>Actinomycetes</taxon>
        <taxon>Pseudonocardiales</taxon>
        <taxon>Pseudonocardiaceae</taxon>
        <taxon>Saccharopolyspora</taxon>
    </lineage>
</organism>
<comment type="caution">
    <text evidence="2">The sequence shown here is derived from an EMBL/GenBank/DDBJ whole genome shotgun (WGS) entry which is preliminary data.</text>
</comment>
<keyword evidence="1" id="KW-0472">Membrane</keyword>
<accession>A0ABS5DB13</accession>
<dbReference type="RefSeq" id="WP_210968923.1">
    <property type="nucleotide sequence ID" value="NZ_JAGPXE010000002.1"/>
</dbReference>
<dbReference type="Proteomes" id="UP000674084">
    <property type="component" value="Unassembled WGS sequence"/>
</dbReference>